<evidence type="ECO:0000313" key="2">
    <source>
        <dbReference type="Proteomes" id="UP000053558"/>
    </source>
</evidence>
<dbReference type="EMBL" id="JH711583">
    <property type="protein sequence ID" value="EIW77670.1"/>
    <property type="molecule type" value="Genomic_DNA"/>
</dbReference>
<organism evidence="1 2">
    <name type="scientific">Coniophora puteana (strain RWD-64-598)</name>
    <name type="common">Brown rot fungus</name>
    <dbReference type="NCBI Taxonomy" id="741705"/>
    <lineage>
        <taxon>Eukaryota</taxon>
        <taxon>Fungi</taxon>
        <taxon>Dikarya</taxon>
        <taxon>Basidiomycota</taxon>
        <taxon>Agaricomycotina</taxon>
        <taxon>Agaricomycetes</taxon>
        <taxon>Agaricomycetidae</taxon>
        <taxon>Boletales</taxon>
        <taxon>Coniophorineae</taxon>
        <taxon>Coniophoraceae</taxon>
        <taxon>Coniophora</taxon>
    </lineage>
</organism>
<keyword evidence="2" id="KW-1185">Reference proteome</keyword>
<dbReference type="GeneID" id="19203649"/>
<comment type="caution">
    <text evidence="1">The sequence shown here is derived from an EMBL/GenBank/DDBJ whole genome shotgun (WGS) entry which is preliminary data.</text>
</comment>
<gene>
    <name evidence="1" type="ORF">CONPUDRAFT_156861</name>
</gene>
<accession>A0A5M3MFH0</accession>
<name>A0A5M3MFH0_CONPW</name>
<proteinExistence type="predicted"/>
<dbReference type="RefSeq" id="XP_007772049.1">
    <property type="nucleotide sequence ID" value="XM_007773859.1"/>
</dbReference>
<evidence type="ECO:0000313" key="1">
    <source>
        <dbReference type="EMBL" id="EIW77670.1"/>
    </source>
</evidence>
<dbReference type="AlphaFoldDB" id="A0A5M3MFH0"/>
<protein>
    <submittedName>
        <fullName evidence="1">Uncharacterized protein</fullName>
    </submittedName>
</protein>
<dbReference type="KEGG" id="cput:CONPUDRAFT_156861"/>
<sequence length="85" mass="9865">MLGADSFPMWKVEERPWKWSFERFKRSPQVKKYIQDMVHQQLDENADEEEQAQVIYRIAVSASEELKKACDKAPACEGEASTSKV</sequence>
<reference evidence="2" key="1">
    <citation type="journal article" date="2012" name="Science">
        <title>The Paleozoic origin of enzymatic lignin decomposition reconstructed from 31 fungal genomes.</title>
        <authorList>
            <person name="Floudas D."/>
            <person name="Binder M."/>
            <person name="Riley R."/>
            <person name="Barry K."/>
            <person name="Blanchette R.A."/>
            <person name="Henrissat B."/>
            <person name="Martinez A.T."/>
            <person name="Otillar R."/>
            <person name="Spatafora J.W."/>
            <person name="Yadav J.S."/>
            <person name="Aerts A."/>
            <person name="Benoit I."/>
            <person name="Boyd A."/>
            <person name="Carlson A."/>
            <person name="Copeland A."/>
            <person name="Coutinho P.M."/>
            <person name="de Vries R.P."/>
            <person name="Ferreira P."/>
            <person name="Findley K."/>
            <person name="Foster B."/>
            <person name="Gaskell J."/>
            <person name="Glotzer D."/>
            <person name="Gorecki P."/>
            <person name="Heitman J."/>
            <person name="Hesse C."/>
            <person name="Hori C."/>
            <person name="Igarashi K."/>
            <person name="Jurgens J.A."/>
            <person name="Kallen N."/>
            <person name="Kersten P."/>
            <person name="Kohler A."/>
            <person name="Kuees U."/>
            <person name="Kumar T.K.A."/>
            <person name="Kuo A."/>
            <person name="LaButti K."/>
            <person name="Larrondo L.F."/>
            <person name="Lindquist E."/>
            <person name="Ling A."/>
            <person name="Lombard V."/>
            <person name="Lucas S."/>
            <person name="Lundell T."/>
            <person name="Martin R."/>
            <person name="McLaughlin D.J."/>
            <person name="Morgenstern I."/>
            <person name="Morin E."/>
            <person name="Murat C."/>
            <person name="Nagy L.G."/>
            <person name="Nolan M."/>
            <person name="Ohm R.A."/>
            <person name="Patyshakuliyeva A."/>
            <person name="Rokas A."/>
            <person name="Ruiz-Duenas F.J."/>
            <person name="Sabat G."/>
            <person name="Salamov A."/>
            <person name="Samejima M."/>
            <person name="Schmutz J."/>
            <person name="Slot J.C."/>
            <person name="St John F."/>
            <person name="Stenlid J."/>
            <person name="Sun H."/>
            <person name="Sun S."/>
            <person name="Syed K."/>
            <person name="Tsang A."/>
            <person name="Wiebenga A."/>
            <person name="Young D."/>
            <person name="Pisabarro A."/>
            <person name="Eastwood D.C."/>
            <person name="Martin F."/>
            <person name="Cullen D."/>
            <person name="Grigoriev I.V."/>
            <person name="Hibbett D.S."/>
        </authorList>
    </citation>
    <scope>NUCLEOTIDE SEQUENCE [LARGE SCALE GENOMIC DNA]</scope>
    <source>
        <strain evidence="2">RWD-64-598 SS2</strain>
    </source>
</reference>
<dbReference type="Proteomes" id="UP000053558">
    <property type="component" value="Unassembled WGS sequence"/>
</dbReference>